<accession>A0A1G2MJR6</accession>
<protein>
    <recommendedName>
        <fullName evidence="2">Methyltransferase type 11 domain-containing protein</fullName>
    </recommendedName>
</protein>
<dbReference type="CDD" id="cd02440">
    <property type="entry name" value="AdoMet_MTases"/>
    <property type="match status" value="1"/>
</dbReference>
<sequence length="272" mass="30473">MPFFKKNQAEKSKSAKNQGGGRDTSWGGISSWYDETVEKENSYQKELILPNLLRLLDIKKGEKIIDIACGQGFFAREYSKHGASVAGTDISPELISIANERSQGSGAVFNVSSANKQQFPNSAFDKASCILALQDIEDLNGTIFEVGRLLKPGGLFVAVINHPAFRVPKRSSWVVDEKNKIQFRRVDEYISETKVKFEVHPGSTSSPQADQITTYFHRPLQSYFKALEKAGLAVVRLEEWVSNKESQPGPRSDMENKARREFPLFMALVARH</sequence>
<proteinExistence type="predicted"/>
<gene>
    <name evidence="3" type="ORF">A3C72_03830</name>
</gene>
<reference evidence="3 4" key="1">
    <citation type="journal article" date="2016" name="Nat. Commun.">
        <title>Thousands of microbial genomes shed light on interconnected biogeochemical processes in an aquifer system.</title>
        <authorList>
            <person name="Anantharaman K."/>
            <person name="Brown C.T."/>
            <person name="Hug L.A."/>
            <person name="Sharon I."/>
            <person name="Castelle C.J."/>
            <person name="Probst A.J."/>
            <person name="Thomas B.C."/>
            <person name="Singh A."/>
            <person name="Wilkins M.J."/>
            <person name="Karaoz U."/>
            <person name="Brodie E.L."/>
            <person name="Williams K.H."/>
            <person name="Hubbard S.S."/>
            <person name="Banfield J.F."/>
        </authorList>
    </citation>
    <scope>NUCLEOTIDE SEQUENCE [LARGE SCALE GENOMIC DNA]</scope>
</reference>
<dbReference type="GO" id="GO:0008757">
    <property type="term" value="F:S-adenosylmethionine-dependent methyltransferase activity"/>
    <property type="evidence" value="ECO:0007669"/>
    <property type="project" value="InterPro"/>
</dbReference>
<name>A0A1G2MJR6_9BACT</name>
<dbReference type="Proteomes" id="UP000177130">
    <property type="component" value="Unassembled WGS sequence"/>
</dbReference>
<dbReference type="InterPro" id="IPR013216">
    <property type="entry name" value="Methyltransf_11"/>
</dbReference>
<dbReference type="Pfam" id="PF08241">
    <property type="entry name" value="Methyltransf_11"/>
    <property type="match status" value="1"/>
</dbReference>
<evidence type="ECO:0000256" key="1">
    <source>
        <dbReference type="SAM" id="MobiDB-lite"/>
    </source>
</evidence>
<organism evidence="3 4">
    <name type="scientific">Candidatus Taylorbacteria bacterium RIFCSPHIGHO2_02_FULL_43_32b</name>
    <dbReference type="NCBI Taxonomy" id="1802306"/>
    <lineage>
        <taxon>Bacteria</taxon>
        <taxon>Candidatus Tayloriibacteriota</taxon>
    </lineage>
</organism>
<dbReference type="Gene3D" id="3.40.50.150">
    <property type="entry name" value="Vaccinia Virus protein VP39"/>
    <property type="match status" value="1"/>
</dbReference>
<dbReference type="SUPFAM" id="SSF53335">
    <property type="entry name" value="S-adenosyl-L-methionine-dependent methyltransferases"/>
    <property type="match status" value="1"/>
</dbReference>
<dbReference type="EMBL" id="MHRK01000018">
    <property type="protein sequence ID" value="OHA24165.1"/>
    <property type="molecule type" value="Genomic_DNA"/>
</dbReference>
<dbReference type="InterPro" id="IPR029063">
    <property type="entry name" value="SAM-dependent_MTases_sf"/>
</dbReference>
<dbReference type="PANTHER" id="PTHR43861:SF1">
    <property type="entry name" value="TRANS-ACONITATE 2-METHYLTRANSFERASE"/>
    <property type="match status" value="1"/>
</dbReference>
<dbReference type="AlphaFoldDB" id="A0A1G2MJR6"/>
<evidence type="ECO:0000313" key="4">
    <source>
        <dbReference type="Proteomes" id="UP000177130"/>
    </source>
</evidence>
<dbReference type="STRING" id="1802306.A3C72_03830"/>
<comment type="caution">
    <text evidence="3">The sequence shown here is derived from an EMBL/GenBank/DDBJ whole genome shotgun (WGS) entry which is preliminary data.</text>
</comment>
<evidence type="ECO:0000313" key="3">
    <source>
        <dbReference type="EMBL" id="OHA24165.1"/>
    </source>
</evidence>
<evidence type="ECO:0000259" key="2">
    <source>
        <dbReference type="Pfam" id="PF08241"/>
    </source>
</evidence>
<feature type="domain" description="Methyltransferase type 11" evidence="2">
    <location>
        <begin position="66"/>
        <end position="157"/>
    </location>
</feature>
<dbReference type="PANTHER" id="PTHR43861">
    <property type="entry name" value="TRANS-ACONITATE 2-METHYLTRANSFERASE-RELATED"/>
    <property type="match status" value="1"/>
</dbReference>
<feature type="region of interest" description="Disordered" evidence="1">
    <location>
        <begin position="1"/>
        <end position="23"/>
    </location>
</feature>